<sequence>MSGQLKSAETSAAALAGFALIAAVAVLAGLYGSIFGPYYSGALAIIMLLCAFRALRIHRAARAHVLLVISAGLIAGISTYIVLGLAG</sequence>
<dbReference type="Proteomes" id="UP000316612">
    <property type="component" value="Unassembled WGS sequence"/>
</dbReference>
<gene>
    <name evidence="2" type="ORF">AUR04nite_23940</name>
</gene>
<keyword evidence="1" id="KW-0812">Transmembrane</keyword>
<dbReference type="RefSeq" id="WP_141365342.1">
    <property type="nucleotide sequence ID" value="NZ_BAAAJL010000006.1"/>
</dbReference>
<evidence type="ECO:0000313" key="2">
    <source>
        <dbReference type="EMBL" id="GED06862.1"/>
    </source>
</evidence>
<feature type="transmembrane region" description="Helical" evidence="1">
    <location>
        <begin position="38"/>
        <end position="55"/>
    </location>
</feature>
<accession>A0A4Y4DNI3</accession>
<dbReference type="AlphaFoldDB" id="A0A4Y4DNI3"/>
<comment type="caution">
    <text evidence="2">The sequence shown here is derived from an EMBL/GenBank/DDBJ whole genome shotgun (WGS) entry which is preliminary data.</text>
</comment>
<keyword evidence="1" id="KW-0472">Membrane</keyword>
<protein>
    <submittedName>
        <fullName evidence="2">Uncharacterized protein</fullName>
    </submittedName>
</protein>
<evidence type="ECO:0000313" key="3">
    <source>
        <dbReference type="Proteomes" id="UP000316612"/>
    </source>
</evidence>
<evidence type="ECO:0000256" key="1">
    <source>
        <dbReference type="SAM" id="Phobius"/>
    </source>
</evidence>
<keyword evidence="3" id="KW-1185">Reference proteome</keyword>
<organism evidence="2 3">
    <name type="scientific">Glutamicibacter uratoxydans</name>
    <name type="common">Arthrobacter uratoxydans</name>
    <dbReference type="NCBI Taxonomy" id="43667"/>
    <lineage>
        <taxon>Bacteria</taxon>
        <taxon>Bacillati</taxon>
        <taxon>Actinomycetota</taxon>
        <taxon>Actinomycetes</taxon>
        <taxon>Micrococcales</taxon>
        <taxon>Micrococcaceae</taxon>
        <taxon>Glutamicibacter</taxon>
    </lineage>
</organism>
<feature type="transmembrane region" description="Helical" evidence="1">
    <location>
        <begin position="12"/>
        <end position="32"/>
    </location>
</feature>
<feature type="transmembrane region" description="Helical" evidence="1">
    <location>
        <begin position="67"/>
        <end position="86"/>
    </location>
</feature>
<keyword evidence="1" id="KW-1133">Transmembrane helix</keyword>
<dbReference type="EMBL" id="BJNY01000013">
    <property type="protein sequence ID" value="GED06862.1"/>
    <property type="molecule type" value="Genomic_DNA"/>
</dbReference>
<reference evidence="2 3" key="1">
    <citation type="submission" date="2019-06" db="EMBL/GenBank/DDBJ databases">
        <title>Whole genome shotgun sequence of Glutamicibacter uratoxydans NBRC 15515.</title>
        <authorList>
            <person name="Hosoyama A."/>
            <person name="Uohara A."/>
            <person name="Ohji S."/>
            <person name="Ichikawa N."/>
        </authorList>
    </citation>
    <scope>NUCLEOTIDE SEQUENCE [LARGE SCALE GENOMIC DNA]</scope>
    <source>
        <strain evidence="2 3">NBRC 15515</strain>
    </source>
</reference>
<proteinExistence type="predicted"/>
<name>A0A4Y4DNI3_GLUUR</name>